<dbReference type="Proteomes" id="UP000031443">
    <property type="component" value="Unassembled WGS sequence"/>
</dbReference>
<sequence length="123" mass="13645">MLNWSEKFRNYCLLLTDSRASQIDIHFRYLGKAVVSPLLPTPFPISLVGEGKINKGYLTLGAEGGNLGEWGADGADCNGLFFLQAVDKAAAVKQRYKGALRNFKRACSLIDQQCNNVNRDDFK</sequence>
<evidence type="ECO:0000313" key="1">
    <source>
        <dbReference type="EMBL" id="EMP38746.1"/>
    </source>
</evidence>
<proteinExistence type="predicted"/>
<keyword evidence="2" id="KW-1185">Reference proteome</keyword>
<gene>
    <name evidence="1" type="ORF">UY3_04065</name>
</gene>
<reference evidence="2" key="1">
    <citation type="journal article" date="2013" name="Nat. Genet.">
        <title>The draft genomes of soft-shell turtle and green sea turtle yield insights into the development and evolution of the turtle-specific body plan.</title>
        <authorList>
            <person name="Wang Z."/>
            <person name="Pascual-Anaya J."/>
            <person name="Zadissa A."/>
            <person name="Li W."/>
            <person name="Niimura Y."/>
            <person name="Huang Z."/>
            <person name="Li C."/>
            <person name="White S."/>
            <person name="Xiong Z."/>
            <person name="Fang D."/>
            <person name="Wang B."/>
            <person name="Ming Y."/>
            <person name="Chen Y."/>
            <person name="Zheng Y."/>
            <person name="Kuraku S."/>
            <person name="Pignatelli M."/>
            <person name="Herrero J."/>
            <person name="Beal K."/>
            <person name="Nozawa M."/>
            <person name="Li Q."/>
            <person name="Wang J."/>
            <person name="Zhang H."/>
            <person name="Yu L."/>
            <person name="Shigenobu S."/>
            <person name="Wang J."/>
            <person name="Liu J."/>
            <person name="Flicek P."/>
            <person name="Searle S."/>
            <person name="Wang J."/>
            <person name="Kuratani S."/>
            <person name="Yin Y."/>
            <person name="Aken B."/>
            <person name="Zhang G."/>
            <person name="Irie N."/>
        </authorList>
    </citation>
    <scope>NUCLEOTIDE SEQUENCE [LARGE SCALE GENOMIC DNA]</scope>
</reference>
<dbReference type="AlphaFoldDB" id="M7BLH1"/>
<accession>M7BLH1</accession>
<name>M7BLH1_CHEMY</name>
<dbReference type="EMBL" id="KB518693">
    <property type="protein sequence ID" value="EMP38746.1"/>
    <property type="molecule type" value="Genomic_DNA"/>
</dbReference>
<protein>
    <submittedName>
        <fullName evidence="1">Uncharacterized protein</fullName>
    </submittedName>
</protein>
<evidence type="ECO:0000313" key="2">
    <source>
        <dbReference type="Proteomes" id="UP000031443"/>
    </source>
</evidence>
<organism evidence="1 2">
    <name type="scientific">Chelonia mydas</name>
    <name type="common">Green sea-turtle</name>
    <name type="synonym">Chelonia agassizi</name>
    <dbReference type="NCBI Taxonomy" id="8469"/>
    <lineage>
        <taxon>Eukaryota</taxon>
        <taxon>Metazoa</taxon>
        <taxon>Chordata</taxon>
        <taxon>Craniata</taxon>
        <taxon>Vertebrata</taxon>
        <taxon>Euteleostomi</taxon>
        <taxon>Archelosauria</taxon>
        <taxon>Testudinata</taxon>
        <taxon>Testudines</taxon>
        <taxon>Cryptodira</taxon>
        <taxon>Durocryptodira</taxon>
        <taxon>Americhelydia</taxon>
        <taxon>Chelonioidea</taxon>
        <taxon>Cheloniidae</taxon>
        <taxon>Chelonia</taxon>
    </lineage>
</organism>